<sequence>MNALVWNARGLGSDRAFRVLLKYKQDYSPDIIFLMETKSNHIQMETIRVKLGFVGKLVVDYVGNNGGLCLLWTDKVNVSLLSFSRFHIDVRVSSWNERDWRFTGFYCNLDTGQHKHVWNLLQHLHGMAQLPWLCSGDFNEILSADEKVGGLPRSRLMIENFRVTLEYYGFDDLGFQGSRFTWSNKRAGGDLIQERLDR</sequence>
<dbReference type="InterPro" id="IPR036691">
    <property type="entry name" value="Endo/exonu/phosph_ase_sf"/>
</dbReference>
<proteinExistence type="predicted"/>
<name>A0AAD9U4A8_9ROSI</name>
<feature type="domain" description="Endonuclease/exonuclease/phosphatase" evidence="1">
    <location>
        <begin position="5"/>
        <end position="185"/>
    </location>
</feature>
<dbReference type="SUPFAM" id="SSF56219">
    <property type="entry name" value="DNase I-like"/>
    <property type="match status" value="1"/>
</dbReference>
<evidence type="ECO:0000259" key="1">
    <source>
        <dbReference type="Pfam" id="PF03372"/>
    </source>
</evidence>
<dbReference type="Gene3D" id="3.60.10.10">
    <property type="entry name" value="Endonuclease/exonuclease/phosphatase"/>
    <property type="match status" value="1"/>
</dbReference>
<protein>
    <recommendedName>
        <fullName evidence="1">Endonuclease/exonuclease/phosphatase domain-containing protein</fullName>
    </recommendedName>
</protein>
<organism evidence="2 3">
    <name type="scientific">Dipteronia dyeriana</name>
    <dbReference type="NCBI Taxonomy" id="168575"/>
    <lineage>
        <taxon>Eukaryota</taxon>
        <taxon>Viridiplantae</taxon>
        <taxon>Streptophyta</taxon>
        <taxon>Embryophyta</taxon>
        <taxon>Tracheophyta</taxon>
        <taxon>Spermatophyta</taxon>
        <taxon>Magnoliopsida</taxon>
        <taxon>eudicotyledons</taxon>
        <taxon>Gunneridae</taxon>
        <taxon>Pentapetalae</taxon>
        <taxon>rosids</taxon>
        <taxon>malvids</taxon>
        <taxon>Sapindales</taxon>
        <taxon>Sapindaceae</taxon>
        <taxon>Hippocastanoideae</taxon>
        <taxon>Acereae</taxon>
        <taxon>Dipteronia</taxon>
    </lineage>
</organism>
<gene>
    <name evidence="2" type="ORF">Ddye_014777</name>
</gene>
<dbReference type="PANTHER" id="PTHR35218:SF9">
    <property type="entry name" value="ENDONUCLEASE_EXONUCLEASE_PHOSPHATASE DOMAIN-CONTAINING PROTEIN"/>
    <property type="match status" value="1"/>
</dbReference>
<dbReference type="GO" id="GO:0003824">
    <property type="term" value="F:catalytic activity"/>
    <property type="evidence" value="ECO:0007669"/>
    <property type="project" value="InterPro"/>
</dbReference>
<comment type="caution">
    <text evidence="2">The sequence shown here is derived from an EMBL/GenBank/DDBJ whole genome shotgun (WGS) entry which is preliminary data.</text>
</comment>
<dbReference type="EMBL" id="JANJYI010000005">
    <property type="protein sequence ID" value="KAK2647288.1"/>
    <property type="molecule type" value="Genomic_DNA"/>
</dbReference>
<dbReference type="PANTHER" id="PTHR35218">
    <property type="entry name" value="RNASE H DOMAIN-CONTAINING PROTEIN"/>
    <property type="match status" value="1"/>
</dbReference>
<dbReference type="Pfam" id="PF03372">
    <property type="entry name" value="Exo_endo_phos"/>
    <property type="match status" value="1"/>
</dbReference>
<evidence type="ECO:0000313" key="3">
    <source>
        <dbReference type="Proteomes" id="UP001280121"/>
    </source>
</evidence>
<keyword evidence="3" id="KW-1185">Reference proteome</keyword>
<reference evidence="2" key="1">
    <citation type="journal article" date="2023" name="Plant J.">
        <title>Genome sequences and population genomics provide insights into the demographic history, inbreeding, and mutation load of two 'living fossil' tree species of Dipteronia.</title>
        <authorList>
            <person name="Feng Y."/>
            <person name="Comes H.P."/>
            <person name="Chen J."/>
            <person name="Zhu S."/>
            <person name="Lu R."/>
            <person name="Zhang X."/>
            <person name="Li P."/>
            <person name="Qiu J."/>
            <person name="Olsen K.M."/>
            <person name="Qiu Y."/>
        </authorList>
    </citation>
    <scope>NUCLEOTIDE SEQUENCE</scope>
    <source>
        <strain evidence="2">KIB01</strain>
    </source>
</reference>
<dbReference type="Proteomes" id="UP001280121">
    <property type="component" value="Unassembled WGS sequence"/>
</dbReference>
<dbReference type="AlphaFoldDB" id="A0AAD9U4A8"/>
<accession>A0AAD9U4A8</accession>
<dbReference type="InterPro" id="IPR005135">
    <property type="entry name" value="Endo/exonuclease/phosphatase"/>
</dbReference>
<evidence type="ECO:0000313" key="2">
    <source>
        <dbReference type="EMBL" id="KAK2647288.1"/>
    </source>
</evidence>